<sequence length="282" mass="31072">MNWTGGKLRRNSKSKGNAVVERQKSHFARARNKAHKKATSSTKGWNDTSPTRPASPPPLKKARTQHKNSARVQQWSISGQKDGHRLVGDFVLPPRDSEVHVRVGKRAFASQLDTTVASPSTRVRSHSVPHSDYSSNSMLLDDFDQQGSRTKVSDSGGSHHSDQGNSLTSSRFPERTRFALSDSSEDILQSQDDTRHPSDFAARATSVVHAITGSENTSNNTSTEVMQSSPDTAEKLGVSPVKLRHEHPDISGAYALGCATSYSHEDLEDKDDAWLRFIQEEK</sequence>
<feature type="non-terminal residue" evidence="2">
    <location>
        <position position="282"/>
    </location>
</feature>
<feature type="compositionally biased region" description="Basic residues" evidence="1">
    <location>
        <begin position="25"/>
        <end position="38"/>
    </location>
</feature>
<evidence type="ECO:0000256" key="1">
    <source>
        <dbReference type="SAM" id="MobiDB-lite"/>
    </source>
</evidence>
<feature type="compositionally biased region" description="Polar residues" evidence="1">
    <location>
        <begin position="39"/>
        <end position="52"/>
    </location>
</feature>
<name>A0A074WVT9_9PEZI</name>
<dbReference type="RefSeq" id="XP_013429398.1">
    <property type="nucleotide sequence ID" value="XM_013573944.1"/>
</dbReference>
<dbReference type="Proteomes" id="UP000027730">
    <property type="component" value="Unassembled WGS sequence"/>
</dbReference>
<evidence type="ECO:0000313" key="3">
    <source>
        <dbReference type="Proteomes" id="UP000027730"/>
    </source>
</evidence>
<reference evidence="2 3" key="1">
    <citation type="journal article" date="2014" name="BMC Genomics">
        <title>Genome sequencing of four Aureobasidium pullulans varieties: biotechnological potential, stress tolerance, and description of new species.</title>
        <authorList>
            <person name="Gostin Ar C."/>
            <person name="Ohm R.A."/>
            <person name="Kogej T."/>
            <person name="Sonjak S."/>
            <person name="Turk M."/>
            <person name="Zajc J."/>
            <person name="Zalar P."/>
            <person name="Grube M."/>
            <person name="Sun H."/>
            <person name="Han J."/>
            <person name="Sharma A."/>
            <person name="Chiniquy J."/>
            <person name="Ngan C.Y."/>
            <person name="Lipzen A."/>
            <person name="Barry K."/>
            <person name="Grigoriev I.V."/>
            <person name="Gunde-Cimerman N."/>
        </authorList>
    </citation>
    <scope>NUCLEOTIDE SEQUENCE [LARGE SCALE GENOMIC DNA]</scope>
    <source>
        <strain evidence="2 3">CBS 147.97</strain>
    </source>
</reference>
<gene>
    <name evidence="2" type="ORF">M436DRAFT_26748</name>
</gene>
<feature type="compositionally biased region" description="Low complexity" evidence="1">
    <location>
        <begin position="214"/>
        <end position="224"/>
    </location>
</feature>
<evidence type="ECO:0000313" key="2">
    <source>
        <dbReference type="EMBL" id="KEQ75609.1"/>
    </source>
</evidence>
<dbReference type="HOGENOM" id="CLU_061587_0_0_1"/>
<feature type="region of interest" description="Disordered" evidence="1">
    <location>
        <begin position="212"/>
        <end position="233"/>
    </location>
</feature>
<keyword evidence="3" id="KW-1185">Reference proteome</keyword>
<organism evidence="2 3">
    <name type="scientific">Aureobasidium namibiae CBS 147.97</name>
    <dbReference type="NCBI Taxonomy" id="1043004"/>
    <lineage>
        <taxon>Eukaryota</taxon>
        <taxon>Fungi</taxon>
        <taxon>Dikarya</taxon>
        <taxon>Ascomycota</taxon>
        <taxon>Pezizomycotina</taxon>
        <taxon>Dothideomycetes</taxon>
        <taxon>Dothideomycetidae</taxon>
        <taxon>Dothideales</taxon>
        <taxon>Saccotheciaceae</taxon>
        <taxon>Aureobasidium</taxon>
    </lineage>
</organism>
<feature type="region of interest" description="Disordered" evidence="1">
    <location>
        <begin position="116"/>
        <end position="173"/>
    </location>
</feature>
<dbReference type="GeneID" id="25408171"/>
<proteinExistence type="predicted"/>
<dbReference type="EMBL" id="KL584705">
    <property type="protein sequence ID" value="KEQ75609.1"/>
    <property type="molecule type" value="Genomic_DNA"/>
</dbReference>
<accession>A0A074WVT9</accession>
<dbReference type="OrthoDB" id="5426563at2759"/>
<feature type="compositionally biased region" description="Basic residues" evidence="1">
    <location>
        <begin position="60"/>
        <end position="69"/>
    </location>
</feature>
<feature type="compositionally biased region" description="Polar residues" evidence="1">
    <location>
        <begin position="70"/>
        <end position="79"/>
    </location>
</feature>
<dbReference type="AlphaFoldDB" id="A0A074WVT9"/>
<feature type="region of interest" description="Disordered" evidence="1">
    <location>
        <begin position="1"/>
        <end position="96"/>
    </location>
</feature>
<protein>
    <submittedName>
        <fullName evidence="2">Uncharacterized protein</fullName>
    </submittedName>
</protein>